<comment type="caution">
    <text evidence="2">The sequence shown here is derived from an EMBL/GenBank/DDBJ whole genome shotgun (WGS) entry which is preliminary data.</text>
</comment>
<dbReference type="AlphaFoldDB" id="A0A8H7NVP8"/>
<evidence type="ECO:0000313" key="3">
    <source>
        <dbReference type="Proteomes" id="UP000639403"/>
    </source>
</evidence>
<keyword evidence="1" id="KW-0732">Signal</keyword>
<sequence>MQRRVGFLDLAEVLCLFATVPEYLCTRGAPFVNRPFTDGVWNHSSLDCVQRGSTCLTTR</sequence>
<gene>
    <name evidence="2" type="ORF">IEO21_08768</name>
</gene>
<accession>A0A8H7NVP8</accession>
<proteinExistence type="predicted"/>
<dbReference type="Proteomes" id="UP000639403">
    <property type="component" value="Unassembled WGS sequence"/>
</dbReference>
<reference evidence="2" key="2">
    <citation type="journal article" name="Front. Microbiol.">
        <title>Degradative Capacity of Two Strains of Rhodonia placenta: From Phenotype to Genotype.</title>
        <authorList>
            <person name="Kolle M."/>
            <person name="Horta M.A.C."/>
            <person name="Nowrousian M."/>
            <person name="Ohm R.A."/>
            <person name="Benz J.P."/>
            <person name="Pilgard A."/>
        </authorList>
    </citation>
    <scope>NUCLEOTIDE SEQUENCE</scope>
    <source>
        <strain evidence="2">FPRL280</strain>
    </source>
</reference>
<name>A0A8H7NVP8_9APHY</name>
<organism evidence="2 3">
    <name type="scientific">Rhodonia placenta</name>
    <dbReference type="NCBI Taxonomy" id="104341"/>
    <lineage>
        <taxon>Eukaryota</taxon>
        <taxon>Fungi</taxon>
        <taxon>Dikarya</taxon>
        <taxon>Basidiomycota</taxon>
        <taxon>Agaricomycotina</taxon>
        <taxon>Agaricomycetes</taxon>
        <taxon>Polyporales</taxon>
        <taxon>Adustoporiaceae</taxon>
        <taxon>Rhodonia</taxon>
    </lineage>
</organism>
<evidence type="ECO:0000256" key="1">
    <source>
        <dbReference type="SAM" id="SignalP"/>
    </source>
</evidence>
<evidence type="ECO:0000313" key="2">
    <source>
        <dbReference type="EMBL" id="KAF9806223.1"/>
    </source>
</evidence>
<evidence type="ECO:0008006" key="4">
    <source>
        <dbReference type="Google" id="ProtNLM"/>
    </source>
</evidence>
<reference evidence="2" key="1">
    <citation type="submission" date="2020-11" db="EMBL/GenBank/DDBJ databases">
        <authorList>
            <person name="Koelle M."/>
            <person name="Horta M.A.C."/>
            <person name="Nowrousian M."/>
            <person name="Ohm R.A."/>
            <person name="Benz P."/>
            <person name="Pilgard A."/>
        </authorList>
    </citation>
    <scope>NUCLEOTIDE SEQUENCE</scope>
    <source>
        <strain evidence="2">FPRL280</strain>
    </source>
</reference>
<dbReference type="EMBL" id="JADOXO010000342">
    <property type="protein sequence ID" value="KAF9806223.1"/>
    <property type="molecule type" value="Genomic_DNA"/>
</dbReference>
<feature type="signal peptide" evidence="1">
    <location>
        <begin position="1"/>
        <end position="18"/>
    </location>
</feature>
<protein>
    <recommendedName>
        <fullName evidence="4">Secreted protein</fullName>
    </recommendedName>
</protein>
<feature type="chain" id="PRO_5034695334" description="Secreted protein" evidence="1">
    <location>
        <begin position="19"/>
        <end position="59"/>
    </location>
</feature>